<sequence>MASKRDRDVFEISGPLYLSDVNWKSVHHRRVVAASLVQGVYVLERDRVKNRQGSEALAPPWWEFFHFQLLHQLVDNPCIVGAVYEYKPASDCKNSTEGAPRCVIAFRGTITKGYALVQDLKLDLLFIKNRLHPTPRFEIAMQAVRNIVAAYGDLNVWLAGHSLGSAMSMFAGKNMAKSGIFLEAYLFNPPYFSAPIENIKDEEMKHIIRTAKSVIKAGITVATIGRQERTTWEDQFLLLSPWVPNIFVNPGDYICAEYIGYFEHRKTMEEIGAGGIERLATQYTLGGLFLTAIGRQAEEPLHLLPSANLTVNLSQSLDFKQAHGRYLGFKQWYLGFKQAHGIHQWFSPDVTHLQSKLHQWSNTDDGYI</sequence>
<dbReference type="EMBL" id="JBBNAE010000008">
    <property type="protein sequence ID" value="KAK9103893.1"/>
    <property type="molecule type" value="Genomic_DNA"/>
</dbReference>
<dbReference type="SUPFAM" id="SSF53474">
    <property type="entry name" value="alpha/beta-Hydrolases"/>
    <property type="match status" value="1"/>
</dbReference>
<dbReference type="InterPro" id="IPR029058">
    <property type="entry name" value="AB_hydrolase_fold"/>
</dbReference>
<feature type="domain" description="Fungal lipase-type" evidence="1">
    <location>
        <begin position="141"/>
        <end position="181"/>
    </location>
</feature>
<comment type="caution">
    <text evidence="2">The sequence shown here is derived from an EMBL/GenBank/DDBJ whole genome shotgun (WGS) entry which is preliminary data.</text>
</comment>
<proteinExistence type="predicted"/>
<dbReference type="AlphaFoldDB" id="A0AAP0F787"/>
<reference evidence="2 3" key="1">
    <citation type="submission" date="2024-01" db="EMBL/GenBank/DDBJ databases">
        <title>Genome assemblies of Stephania.</title>
        <authorList>
            <person name="Yang L."/>
        </authorList>
    </citation>
    <scope>NUCLEOTIDE SEQUENCE [LARGE SCALE GENOMIC DNA]</scope>
    <source>
        <strain evidence="2">QJT</strain>
        <tissue evidence="2">Leaf</tissue>
    </source>
</reference>
<dbReference type="GO" id="GO:0006629">
    <property type="term" value="P:lipid metabolic process"/>
    <property type="evidence" value="ECO:0007669"/>
    <property type="project" value="InterPro"/>
</dbReference>
<dbReference type="Gene3D" id="3.40.50.1820">
    <property type="entry name" value="alpha/beta hydrolase"/>
    <property type="match status" value="1"/>
</dbReference>
<dbReference type="Proteomes" id="UP001417504">
    <property type="component" value="Unassembled WGS sequence"/>
</dbReference>
<organism evidence="2 3">
    <name type="scientific">Stephania japonica</name>
    <dbReference type="NCBI Taxonomy" id="461633"/>
    <lineage>
        <taxon>Eukaryota</taxon>
        <taxon>Viridiplantae</taxon>
        <taxon>Streptophyta</taxon>
        <taxon>Embryophyta</taxon>
        <taxon>Tracheophyta</taxon>
        <taxon>Spermatophyta</taxon>
        <taxon>Magnoliopsida</taxon>
        <taxon>Ranunculales</taxon>
        <taxon>Menispermaceae</taxon>
        <taxon>Menispermoideae</taxon>
        <taxon>Cissampelideae</taxon>
        <taxon>Stephania</taxon>
    </lineage>
</organism>
<keyword evidence="3" id="KW-1185">Reference proteome</keyword>
<dbReference type="Pfam" id="PF01764">
    <property type="entry name" value="Lipase_3"/>
    <property type="match status" value="1"/>
</dbReference>
<protein>
    <recommendedName>
        <fullName evidence="1">Fungal lipase-type domain-containing protein</fullName>
    </recommendedName>
</protein>
<evidence type="ECO:0000313" key="3">
    <source>
        <dbReference type="Proteomes" id="UP001417504"/>
    </source>
</evidence>
<evidence type="ECO:0000313" key="2">
    <source>
        <dbReference type="EMBL" id="KAK9103893.1"/>
    </source>
</evidence>
<dbReference type="InterPro" id="IPR002921">
    <property type="entry name" value="Fungal_lipase-type"/>
</dbReference>
<gene>
    <name evidence="2" type="ORF">Sjap_021147</name>
</gene>
<dbReference type="PANTHER" id="PTHR31479">
    <property type="entry name" value="ALPHA/BETA-HYDROLASES SUPERFAMILY PROTEIN"/>
    <property type="match status" value="1"/>
</dbReference>
<accession>A0AAP0F787</accession>
<evidence type="ECO:0000259" key="1">
    <source>
        <dbReference type="Pfam" id="PF01764"/>
    </source>
</evidence>
<dbReference type="PANTHER" id="PTHR31479:SF2">
    <property type="entry name" value="ALPHA_BETA-HYDROLASES SUPERFAMILY PROTEIN"/>
    <property type="match status" value="1"/>
</dbReference>
<name>A0AAP0F787_9MAGN</name>